<reference evidence="4" key="2">
    <citation type="journal article" date="2019" name="Nat. Commun.">
        <title>Genome-wide analysis of Cushion willow provides insights into alpine plant divergence in a biodiversity hotspot.</title>
        <authorList>
            <person name="Chen J.H."/>
            <person name="Huang Y."/>
            <person name="Brachi B."/>
            <person name="Yun Q.Z."/>
            <person name="Zhang W."/>
            <person name="Lu W."/>
            <person name="Li H.N."/>
            <person name="Li W.Q."/>
            <person name="Sun X.D."/>
            <person name="Wang G.Y."/>
            <person name="He J."/>
            <person name="Zhou Z."/>
            <person name="Chen K.Y."/>
            <person name="Ji Y.H."/>
            <person name="Shi M.M."/>
            <person name="Sun W.G."/>
            <person name="Yang Y.P."/>
            <person name="Zhang R.G."/>
            <person name="Abbott R.J."/>
            <person name="Sun H."/>
        </authorList>
    </citation>
    <scope>NUCLEOTIDE SEQUENCE</scope>
    <source>
        <strain evidence="4">Br00</strain>
        <tissue evidence="4">Leaf</tissue>
    </source>
</reference>
<evidence type="ECO:0000313" key="4">
    <source>
        <dbReference type="EMBL" id="KAB5540943.1"/>
    </source>
</evidence>
<comment type="caution">
    <text evidence="4">The sequence shown here is derived from an EMBL/GenBank/DDBJ whole genome shotgun (WGS) entry which is preliminary data.</text>
</comment>
<accession>A0A5N5LDW2</accession>
<dbReference type="PANTHER" id="PTHR33286:SF1">
    <property type="entry name" value="OS01G0800600 PROTEIN"/>
    <property type="match status" value="1"/>
</dbReference>
<dbReference type="CDD" id="cd04660">
    <property type="entry name" value="nsLTP_like"/>
    <property type="match status" value="1"/>
</dbReference>
<dbReference type="EMBL" id="VDCV01000009">
    <property type="protein sequence ID" value="KAB5540941.1"/>
    <property type="molecule type" value="Genomic_DNA"/>
</dbReference>
<name>A0A5N5LDW2_9ROSI</name>
<dbReference type="EMBL" id="VDCV01000009">
    <property type="protein sequence ID" value="KAB5540943.1"/>
    <property type="molecule type" value="Genomic_DNA"/>
</dbReference>
<feature type="chain" id="PRO_5033858137" description="Bifunctional inhibitor/plant lipid transfer protein/seed storage helical domain-containing protein" evidence="1">
    <location>
        <begin position="32"/>
        <end position="120"/>
    </location>
</feature>
<protein>
    <recommendedName>
        <fullName evidence="2">Bifunctional inhibitor/plant lipid transfer protein/seed storage helical domain-containing protein</fullName>
    </recommendedName>
</protein>
<reference evidence="5" key="1">
    <citation type="journal article" date="2019" name="Gigascience">
        <title>De novo genome assembly of the endangered Acer yangbiense, a plant species with extremely small populations endemic to Yunnan Province, China.</title>
        <authorList>
            <person name="Yang J."/>
            <person name="Wariss H.M."/>
            <person name="Tao L."/>
            <person name="Zhang R."/>
            <person name="Yun Q."/>
            <person name="Hollingsworth P."/>
            <person name="Dao Z."/>
            <person name="Luo G."/>
            <person name="Guo H."/>
            <person name="Ma Y."/>
            <person name="Sun W."/>
        </authorList>
    </citation>
    <scope>NUCLEOTIDE SEQUENCE [LARGE SCALE GENOMIC DNA]</scope>
    <source>
        <strain evidence="5">cv. br00</strain>
    </source>
</reference>
<feature type="domain" description="Bifunctional inhibitor/plant lipid transfer protein/seed storage helical" evidence="2">
    <location>
        <begin position="14"/>
        <end position="110"/>
    </location>
</feature>
<evidence type="ECO:0000313" key="3">
    <source>
        <dbReference type="EMBL" id="KAB5540941.1"/>
    </source>
</evidence>
<evidence type="ECO:0000259" key="2">
    <source>
        <dbReference type="Pfam" id="PF14368"/>
    </source>
</evidence>
<dbReference type="InterPro" id="IPR044741">
    <property type="entry name" value="NsLTP-like"/>
</dbReference>
<dbReference type="AlphaFoldDB" id="A0A5N5LDW2"/>
<dbReference type="Gene3D" id="1.10.110.10">
    <property type="entry name" value="Plant lipid-transfer and hydrophobic proteins"/>
    <property type="match status" value="1"/>
</dbReference>
<evidence type="ECO:0000256" key="1">
    <source>
        <dbReference type="SAM" id="SignalP"/>
    </source>
</evidence>
<dbReference type="SUPFAM" id="SSF47699">
    <property type="entry name" value="Bifunctional inhibitor/lipid-transfer protein/seed storage 2S albumin"/>
    <property type="match status" value="1"/>
</dbReference>
<keyword evidence="1" id="KW-0732">Signal</keyword>
<dbReference type="Pfam" id="PF14368">
    <property type="entry name" value="LTP_2"/>
    <property type="match status" value="1"/>
</dbReference>
<dbReference type="PANTHER" id="PTHR33286">
    <property type="entry name" value="BIFUNCTIONAL INHIBITOR/LIPID-TRANSFER PROTEIN/SEED STORAGE 2S ALBUMIN SUPERFAMILY PROTEIN"/>
    <property type="match status" value="1"/>
</dbReference>
<organism evidence="4 5">
    <name type="scientific">Salix brachista</name>
    <dbReference type="NCBI Taxonomy" id="2182728"/>
    <lineage>
        <taxon>Eukaryota</taxon>
        <taxon>Viridiplantae</taxon>
        <taxon>Streptophyta</taxon>
        <taxon>Embryophyta</taxon>
        <taxon>Tracheophyta</taxon>
        <taxon>Spermatophyta</taxon>
        <taxon>Magnoliopsida</taxon>
        <taxon>eudicotyledons</taxon>
        <taxon>Gunneridae</taxon>
        <taxon>Pentapetalae</taxon>
        <taxon>rosids</taxon>
        <taxon>fabids</taxon>
        <taxon>Malpighiales</taxon>
        <taxon>Salicaceae</taxon>
        <taxon>Saliceae</taxon>
        <taxon>Salix</taxon>
    </lineage>
</organism>
<evidence type="ECO:0000313" key="5">
    <source>
        <dbReference type="Proteomes" id="UP000326939"/>
    </source>
</evidence>
<gene>
    <name evidence="3" type="ORF">DKX38_013915</name>
    <name evidence="4" type="ORF">DKX38_013917</name>
</gene>
<sequence length="120" mass="12608">MATANTHRHALALSMLLIVGVHILGNHKVSANCKEIVPSLVSNCSRFVRVPGPKVPPSAACCQVAQAVTVADVPCFCKLITPAVEKVISMEKVVYVARTCGLPVPPGTVCGSYTVPPKFV</sequence>
<proteinExistence type="predicted"/>
<feature type="signal peptide" evidence="1">
    <location>
        <begin position="1"/>
        <end position="31"/>
    </location>
</feature>
<dbReference type="Proteomes" id="UP000326939">
    <property type="component" value="Chromosome 9"/>
</dbReference>
<dbReference type="InterPro" id="IPR016140">
    <property type="entry name" value="Bifunc_inhib/LTP/seed_store"/>
</dbReference>
<reference evidence="4" key="3">
    <citation type="submission" date="2019-05" db="EMBL/GenBank/DDBJ databases">
        <authorList>
            <person name="Zhang R."/>
        </authorList>
    </citation>
    <scope>NUCLEOTIDE SEQUENCE [LARGE SCALE GENOMIC DNA]</scope>
    <source>
        <strain evidence="4">Br00</strain>
        <tissue evidence="4">Leaf</tissue>
    </source>
</reference>
<dbReference type="InterPro" id="IPR036312">
    <property type="entry name" value="Bifun_inhib/LTP/seed_sf"/>
</dbReference>
<keyword evidence="5" id="KW-1185">Reference proteome</keyword>